<feature type="domain" description="Calcineurin-like phosphoesterase" evidence="5">
    <location>
        <begin position="123"/>
        <end position="347"/>
    </location>
</feature>
<dbReference type="EC" id="3.1.3.2" evidence="4"/>
<feature type="domain" description="Purple acid phosphatase N-terminal" evidence="6">
    <location>
        <begin position="22"/>
        <end position="109"/>
    </location>
</feature>
<dbReference type="InterPro" id="IPR008963">
    <property type="entry name" value="Purple_acid_Pase-like_N"/>
</dbReference>
<feature type="non-terminal residue" evidence="7">
    <location>
        <position position="348"/>
    </location>
</feature>
<keyword evidence="8" id="KW-1185">Reference proteome</keyword>
<comment type="catalytic activity">
    <reaction evidence="4">
        <text>a phosphate monoester + H2O = an alcohol + phosphate</text>
        <dbReference type="Rhea" id="RHEA:15017"/>
        <dbReference type="ChEBI" id="CHEBI:15377"/>
        <dbReference type="ChEBI" id="CHEBI:30879"/>
        <dbReference type="ChEBI" id="CHEBI:43474"/>
        <dbReference type="ChEBI" id="CHEBI:67140"/>
        <dbReference type="EC" id="3.1.3.2"/>
    </reaction>
</comment>
<comment type="similarity">
    <text evidence="4">Belongs to the metallophosphoesterase superfamily. Purple acid phosphatase family.</text>
</comment>
<proteinExistence type="inferred from homology"/>
<evidence type="ECO:0000313" key="7">
    <source>
        <dbReference type="EMBL" id="GMI41832.1"/>
    </source>
</evidence>
<keyword evidence="3" id="KW-0325">Glycoprotein</keyword>
<dbReference type="CDD" id="cd00839">
    <property type="entry name" value="MPP_PAPs"/>
    <property type="match status" value="1"/>
</dbReference>
<dbReference type="InterPro" id="IPR029052">
    <property type="entry name" value="Metallo-depent_PP-like"/>
</dbReference>
<dbReference type="Pfam" id="PF00149">
    <property type="entry name" value="Metallophos"/>
    <property type="match status" value="1"/>
</dbReference>
<evidence type="ECO:0000256" key="2">
    <source>
        <dbReference type="ARBA" id="ARBA00022801"/>
    </source>
</evidence>
<dbReference type="InterPro" id="IPR039331">
    <property type="entry name" value="PAPs-like"/>
</dbReference>
<dbReference type="EMBL" id="BRYB01002245">
    <property type="protein sequence ID" value="GMI41832.1"/>
    <property type="molecule type" value="Genomic_DNA"/>
</dbReference>
<comment type="caution">
    <text evidence="7">The sequence shown here is derived from an EMBL/GenBank/DDBJ whole genome shotgun (WGS) entry which is preliminary data.</text>
</comment>
<dbReference type="PANTHER" id="PTHR22953">
    <property type="entry name" value="ACID PHOSPHATASE RELATED"/>
    <property type="match status" value="1"/>
</dbReference>
<reference evidence="7 8" key="1">
    <citation type="journal article" date="2023" name="Commun. Biol.">
        <title>Genome analysis of Parmales, the sister group of diatoms, reveals the evolutionary specialization of diatoms from phago-mixotrophs to photoautotrophs.</title>
        <authorList>
            <person name="Ban H."/>
            <person name="Sato S."/>
            <person name="Yoshikawa S."/>
            <person name="Yamada K."/>
            <person name="Nakamura Y."/>
            <person name="Ichinomiya M."/>
            <person name="Sato N."/>
            <person name="Blanc-Mathieu R."/>
            <person name="Endo H."/>
            <person name="Kuwata A."/>
            <person name="Ogata H."/>
        </authorList>
    </citation>
    <scope>NUCLEOTIDE SEQUENCE [LARGE SCALE GENOMIC DNA]</scope>
</reference>
<dbReference type="Gene3D" id="3.60.21.10">
    <property type="match status" value="1"/>
</dbReference>
<feature type="signal peptide" evidence="4">
    <location>
        <begin position="1"/>
        <end position="17"/>
    </location>
</feature>
<gene>
    <name evidence="7" type="ORF">TeGR_g3441</name>
</gene>
<sequence>MRFLSLSALLLAPAAFCSDSTPTQIHLALAGDDGSGNSNAMTVSYQTEVDCPASVIFGTTPDNLDRTATGSSSSYYATYDHHVILSDLDADTTHYYQILPDGPVNSFTTPPKSSSDAGSSVSFAFFGDLGLVNGDSARAYMTTLASATPPAIDLVLHAGDVGYADDSFLHFGCYLRFCYEEKWNEFMDSMEPIVSKLPWMTAPGNHEADCHDPACMLSRTRRDKLSNFTAYNSRFRMPSEESGGVMNMWHSFNHGPVHFVSLDLETGFPGAAEETRYVLKCGGFGDQLTWLEEDLRLASQNEDTPWIVLSGHHPMYNGGSVDRKMQAAIEPLLLKYGVDVFFTGHVHS</sequence>
<dbReference type="PANTHER" id="PTHR22953:SF153">
    <property type="entry name" value="PURPLE ACID PHOSPHATASE"/>
    <property type="match status" value="1"/>
</dbReference>
<protein>
    <recommendedName>
        <fullName evidence="4">Purple acid phosphatase</fullName>
        <ecNumber evidence="4">3.1.3.2</ecNumber>
    </recommendedName>
</protein>
<dbReference type="Gene3D" id="2.60.40.380">
    <property type="entry name" value="Purple acid phosphatase-like, N-terminal"/>
    <property type="match status" value="1"/>
</dbReference>
<dbReference type="InterPro" id="IPR041792">
    <property type="entry name" value="MPP_PAP"/>
</dbReference>
<accession>A0ABQ6N6V6</accession>
<evidence type="ECO:0000256" key="1">
    <source>
        <dbReference type="ARBA" id="ARBA00022729"/>
    </source>
</evidence>
<evidence type="ECO:0000256" key="3">
    <source>
        <dbReference type="ARBA" id="ARBA00023180"/>
    </source>
</evidence>
<dbReference type="InterPro" id="IPR015914">
    <property type="entry name" value="PAPs_N"/>
</dbReference>
<evidence type="ECO:0000259" key="5">
    <source>
        <dbReference type="Pfam" id="PF00149"/>
    </source>
</evidence>
<dbReference type="SUPFAM" id="SSF49363">
    <property type="entry name" value="Purple acid phosphatase, N-terminal domain"/>
    <property type="match status" value="1"/>
</dbReference>
<feature type="chain" id="PRO_5044958338" description="Purple acid phosphatase" evidence="4">
    <location>
        <begin position="18"/>
        <end position="348"/>
    </location>
</feature>
<dbReference type="SUPFAM" id="SSF56300">
    <property type="entry name" value="Metallo-dependent phosphatases"/>
    <property type="match status" value="1"/>
</dbReference>
<name>A0ABQ6N6V6_9STRA</name>
<organism evidence="7 8">
    <name type="scientific">Tetraparma gracilis</name>
    <dbReference type="NCBI Taxonomy" id="2962635"/>
    <lineage>
        <taxon>Eukaryota</taxon>
        <taxon>Sar</taxon>
        <taxon>Stramenopiles</taxon>
        <taxon>Ochrophyta</taxon>
        <taxon>Bolidophyceae</taxon>
        <taxon>Parmales</taxon>
        <taxon>Triparmaceae</taxon>
        <taxon>Tetraparma</taxon>
    </lineage>
</organism>
<evidence type="ECO:0000256" key="4">
    <source>
        <dbReference type="RuleBase" id="RU361203"/>
    </source>
</evidence>
<keyword evidence="2 4" id="KW-0378">Hydrolase</keyword>
<evidence type="ECO:0000313" key="8">
    <source>
        <dbReference type="Proteomes" id="UP001165060"/>
    </source>
</evidence>
<keyword evidence="1 4" id="KW-0732">Signal</keyword>
<dbReference type="Proteomes" id="UP001165060">
    <property type="component" value="Unassembled WGS sequence"/>
</dbReference>
<dbReference type="InterPro" id="IPR004843">
    <property type="entry name" value="Calcineurin-like_PHP"/>
</dbReference>
<dbReference type="Pfam" id="PF16656">
    <property type="entry name" value="Pur_ac_phosph_N"/>
    <property type="match status" value="1"/>
</dbReference>
<evidence type="ECO:0000259" key="6">
    <source>
        <dbReference type="Pfam" id="PF16656"/>
    </source>
</evidence>